<dbReference type="InterPro" id="IPR014001">
    <property type="entry name" value="Helicase_ATP-bd"/>
</dbReference>
<feature type="domain" description="Helicase C-terminal" evidence="4">
    <location>
        <begin position="186"/>
        <end position="366"/>
    </location>
</feature>
<dbReference type="GO" id="GO:0003723">
    <property type="term" value="F:RNA binding"/>
    <property type="evidence" value="ECO:0007669"/>
    <property type="project" value="TreeGrafter"/>
</dbReference>
<dbReference type="EMBL" id="KQ964486">
    <property type="protein sequence ID" value="KXN71045.1"/>
    <property type="molecule type" value="Genomic_DNA"/>
</dbReference>
<dbReference type="InterPro" id="IPR007502">
    <property type="entry name" value="Helicase-assoc_dom"/>
</dbReference>
<evidence type="ECO:0000259" key="3">
    <source>
        <dbReference type="PROSITE" id="PS51192"/>
    </source>
</evidence>
<evidence type="ECO:0000259" key="4">
    <source>
        <dbReference type="PROSITE" id="PS51194"/>
    </source>
</evidence>
<dbReference type="GO" id="GO:0071013">
    <property type="term" value="C:catalytic step 2 spliceosome"/>
    <property type="evidence" value="ECO:0007669"/>
    <property type="project" value="TreeGrafter"/>
</dbReference>
<proteinExistence type="predicted"/>
<dbReference type="GO" id="GO:0005524">
    <property type="term" value="F:ATP binding"/>
    <property type="evidence" value="ECO:0007669"/>
    <property type="project" value="UniProtKB-KW"/>
</dbReference>
<dbReference type="GO" id="GO:0000390">
    <property type="term" value="P:spliceosomal complex disassembly"/>
    <property type="evidence" value="ECO:0007669"/>
    <property type="project" value="TreeGrafter"/>
</dbReference>
<dbReference type="SUPFAM" id="SSF52540">
    <property type="entry name" value="P-loop containing nucleoside triphosphate hydrolases"/>
    <property type="match status" value="1"/>
</dbReference>
<dbReference type="GO" id="GO:0016787">
    <property type="term" value="F:hydrolase activity"/>
    <property type="evidence" value="ECO:0007669"/>
    <property type="project" value="UniProtKB-KW"/>
</dbReference>
<dbReference type="CDD" id="cd18791">
    <property type="entry name" value="SF2_C_RHA"/>
    <property type="match status" value="1"/>
</dbReference>
<dbReference type="InterPro" id="IPR001650">
    <property type="entry name" value="Helicase_C-like"/>
</dbReference>
<organism evidence="5 6">
    <name type="scientific">Conidiobolus coronatus (strain ATCC 28846 / CBS 209.66 / NRRL 28638)</name>
    <name type="common">Delacroixia coronata</name>
    <dbReference type="NCBI Taxonomy" id="796925"/>
    <lineage>
        <taxon>Eukaryota</taxon>
        <taxon>Fungi</taxon>
        <taxon>Fungi incertae sedis</taxon>
        <taxon>Zoopagomycota</taxon>
        <taxon>Entomophthoromycotina</taxon>
        <taxon>Entomophthoromycetes</taxon>
        <taxon>Entomophthorales</taxon>
        <taxon>Ancylistaceae</taxon>
        <taxon>Conidiobolus</taxon>
    </lineage>
</organism>
<dbReference type="SMART" id="SM00490">
    <property type="entry name" value="HELICc"/>
    <property type="match status" value="1"/>
</dbReference>
<dbReference type="SMART" id="SM00847">
    <property type="entry name" value="HA2"/>
    <property type="match status" value="1"/>
</dbReference>
<dbReference type="OMA" id="EWRQATF"/>
<evidence type="ECO:0000256" key="1">
    <source>
        <dbReference type="ARBA" id="ARBA00022741"/>
    </source>
</evidence>
<keyword evidence="2" id="KW-0067">ATP-binding</keyword>
<reference evidence="5 6" key="1">
    <citation type="journal article" date="2015" name="Genome Biol. Evol.">
        <title>Phylogenomic analyses indicate that early fungi evolved digesting cell walls of algal ancestors of land plants.</title>
        <authorList>
            <person name="Chang Y."/>
            <person name="Wang S."/>
            <person name="Sekimoto S."/>
            <person name="Aerts A.L."/>
            <person name="Choi C."/>
            <person name="Clum A."/>
            <person name="LaButti K.M."/>
            <person name="Lindquist E.A."/>
            <person name="Yee Ngan C."/>
            <person name="Ohm R.A."/>
            <person name="Salamov A.A."/>
            <person name="Grigoriev I.V."/>
            <person name="Spatafora J.W."/>
            <person name="Berbee M.L."/>
        </authorList>
    </citation>
    <scope>NUCLEOTIDE SEQUENCE [LARGE SCALE GENOMIC DNA]</scope>
    <source>
        <strain evidence="5 6">NRRL 28638</strain>
    </source>
</reference>
<dbReference type="Gene3D" id="1.20.120.1080">
    <property type="match status" value="1"/>
</dbReference>
<evidence type="ECO:0000256" key="2">
    <source>
        <dbReference type="ARBA" id="ARBA00022840"/>
    </source>
</evidence>
<protein>
    <submittedName>
        <fullName evidence="5">p-loop containing nucleoside triphosphate hydrolase protein</fullName>
    </submittedName>
</protein>
<dbReference type="AlphaFoldDB" id="A0A137P7S1"/>
<keyword evidence="1" id="KW-0547">Nucleotide-binding</keyword>
<name>A0A137P7S1_CONC2</name>
<dbReference type="Pfam" id="PF00271">
    <property type="entry name" value="Helicase_C"/>
    <property type="match status" value="1"/>
</dbReference>
<dbReference type="STRING" id="796925.A0A137P7S1"/>
<dbReference type="Proteomes" id="UP000070444">
    <property type="component" value="Unassembled WGS sequence"/>
</dbReference>
<accession>A0A137P7S1</accession>
<gene>
    <name evidence="5" type="ORF">CONCODRAFT_78565</name>
</gene>
<dbReference type="InterPro" id="IPR027417">
    <property type="entry name" value="P-loop_NTPase"/>
</dbReference>
<feature type="domain" description="Helicase ATP-binding" evidence="3">
    <location>
        <begin position="19"/>
        <end position="158"/>
    </location>
</feature>
<dbReference type="PANTHER" id="PTHR18934">
    <property type="entry name" value="ATP-DEPENDENT RNA HELICASE"/>
    <property type="match status" value="1"/>
</dbReference>
<dbReference type="Pfam" id="PF21010">
    <property type="entry name" value="HA2_C"/>
    <property type="match status" value="1"/>
</dbReference>
<evidence type="ECO:0000313" key="6">
    <source>
        <dbReference type="Proteomes" id="UP000070444"/>
    </source>
</evidence>
<dbReference type="PROSITE" id="PS51192">
    <property type="entry name" value="HELICASE_ATP_BIND_1"/>
    <property type="match status" value="1"/>
</dbReference>
<dbReference type="Pfam" id="PF04408">
    <property type="entry name" value="WHD_HA2"/>
    <property type="match status" value="1"/>
</dbReference>
<dbReference type="InterPro" id="IPR048333">
    <property type="entry name" value="HA2_WH"/>
</dbReference>
<keyword evidence="5" id="KW-0378">Hydrolase</keyword>
<evidence type="ECO:0000313" key="5">
    <source>
        <dbReference type="EMBL" id="KXN71045.1"/>
    </source>
</evidence>
<keyword evidence="6" id="KW-1185">Reference proteome</keyword>
<dbReference type="PROSITE" id="PS51194">
    <property type="entry name" value="HELICASE_CTER"/>
    <property type="match status" value="1"/>
</dbReference>
<dbReference type="GO" id="GO:0003724">
    <property type="term" value="F:RNA helicase activity"/>
    <property type="evidence" value="ECO:0007669"/>
    <property type="project" value="TreeGrafter"/>
</dbReference>
<dbReference type="OrthoDB" id="10253254at2759"/>
<dbReference type="Gene3D" id="3.40.50.300">
    <property type="entry name" value="P-loop containing nucleotide triphosphate hydrolases"/>
    <property type="match status" value="3"/>
</dbReference>
<dbReference type="PANTHER" id="PTHR18934:SF85">
    <property type="entry name" value="ATP-DEPENDENT RNA HELICASE DHX8"/>
    <property type="match status" value="1"/>
</dbReference>
<dbReference type="SMART" id="SM00487">
    <property type="entry name" value="DEXDc"/>
    <property type="match status" value="1"/>
</dbReference>
<dbReference type="CDD" id="cd17917">
    <property type="entry name" value="DEXHc_RHA-like"/>
    <property type="match status" value="1"/>
</dbReference>
<sequence>MADIYDNELPIKQYEKSLIQAIQDHSFLIVIGETGSGKTTQLPQYLLDDLKLEGNRPVRICVTQPRRIAAVTVAKRVCEERSSRLGDEVGYVIRFDDNTSPKTRLRYVTDGILVREACFDPSLSAYDVIDLRVVIMSATLNVDKFSIYFNECPIFTIPGRLYDVDVVHHSSRTISQLKYSHVEKAVDTAIYIHLHEEPGDILVFLTGRSDIEMAIKLFEKEMDRIEIEDPRAIPDLEPRVFPIYAALDTLEQKEIFRVIPKRFRKIVFATNIAQTSITIPNIKYVIDSGFVKEKSFESKTNMDALLVVPISKSAAEQRAGRAGRTEHGKCYRLYNLDSFEEMIDDTIPEIQRSSLMGSVLTMKVLGIDNVLEFEFIDQPDRQQLIQALRRLYLLGALDENGKLTSVGQALHKIPISPYLAKSLYESISNFDCFESMLTLCSMLSAEDIWLNIRNTEIKLKAEKTWRSQFYHSSGDHATLINVYQQFERNRFSKSWCSDHYLNHRSLSNANNIRGQLKGIVQNFSELDKSKLKEGKSDEIPVKSILQCLSTSYFLNVAKRHPSKSHFYHYGTTSSALVPSDSSHMQSELLALYIHPTSSLAYKLDPSRSHHSNIEWVIYHEMVYTSQAMIKTVSKILFEWPKPFIDRLLTMDDNKLSGIEVKRKPELVEPEITPETNAIKTPEVEENNEGLLAQNRLTKAEEAKLRFLQRKKMKRK</sequence>